<dbReference type="InterPro" id="IPR052173">
    <property type="entry name" value="Beta-lactam_resp_regulator"/>
</dbReference>
<comment type="caution">
    <text evidence="3">The sequence shown here is derived from an EMBL/GenBank/DDBJ whole genome shotgun (WGS) entry which is preliminary data.</text>
</comment>
<keyword evidence="4" id="KW-1185">Reference proteome</keyword>
<evidence type="ECO:0000259" key="2">
    <source>
        <dbReference type="Pfam" id="PF05569"/>
    </source>
</evidence>
<name>A0A923HT42_9BURK</name>
<keyword evidence="1" id="KW-0472">Membrane</keyword>
<dbReference type="RefSeq" id="WP_186914839.1">
    <property type="nucleotide sequence ID" value="NZ_JACOFZ010000001.1"/>
</dbReference>
<dbReference type="EMBL" id="JACOFZ010000001">
    <property type="protein sequence ID" value="MBC3880674.1"/>
    <property type="molecule type" value="Genomic_DNA"/>
</dbReference>
<feature type="transmembrane region" description="Helical" evidence="1">
    <location>
        <begin position="171"/>
        <end position="195"/>
    </location>
</feature>
<feature type="transmembrane region" description="Helical" evidence="1">
    <location>
        <begin position="51"/>
        <end position="71"/>
    </location>
</feature>
<evidence type="ECO:0000313" key="4">
    <source>
        <dbReference type="Proteomes" id="UP000627446"/>
    </source>
</evidence>
<reference evidence="3" key="1">
    <citation type="submission" date="2020-08" db="EMBL/GenBank/DDBJ databases">
        <title>Novel species isolated from subtropical streams in China.</title>
        <authorList>
            <person name="Lu H."/>
        </authorList>
    </citation>
    <scope>NUCLEOTIDE SEQUENCE</scope>
    <source>
        <strain evidence="3">LX22W</strain>
    </source>
</reference>
<gene>
    <name evidence="3" type="ORF">H8K36_04760</name>
</gene>
<feature type="transmembrane region" description="Helical" evidence="1">
    <location>
        <begin position="215"/>
        <end position="235"/>
    </location>
</feature>
<keyword evidence="1" id="KW-1133">Transmembrane helix</keyword>
<dbReference type="Gene3D" id="3.30.2010.10">
    <property type="entry name" value="Metalloproteases ('zincins'), catalytic domain"/>
    <property type="match status" value="1"/>
</dbReference>
<feature type="transmembrane region" description="Helical" evidence="1">
    <location>
        <begin position="315"/>
        <end position="336"/>
    </location>
</feature>
<accession>A0A923HT42</accession>
<feature type="domain" description="Peptidase M56" evidence="2">
    <location>
        <begin position="95"/>
        <end position="299"/>
    </location>
</feature>
<proteinExistence type="predicted"/>
<dbReference type="InterPro" id="IPR008756">
    <property type="entry name" value="Peptidase_M56"/>
</dbReference>
<dbReference type="Pfam" id="PF05569">
    <property type="entry name" value="Peptidase_M56"/>
    <property type="match status" value="1"/>
</dbReference>
<dbReference type="CDD" id="cd07341">
    <property type="entry name" value="M56_BlaR1_MecR1_like"/>
    <property type="match status" value="1"/>
</dbReference>
<feature type="transmembrane region" description="Helical" evidence="1">
    <location>
        <begin position="12"/>
        <end position="31"/>
    </location>
</feature>
<organism evidence="3 4">
    <name type="scientific">Undibacterium nitidum</name>
    <dbReference type="NCBI Taxonomy" id="2762298"/>
    <lineage>
        <taxon>Bacteria</taxon>
        <taxon>Pseudomonadati</taxon>
        <taxon>Pseudomonadota</taxon>
        <taxon>Betaproteobacteria</taxon>
        <taxon>Burkholderiales</taxon>
        <taxon>Oxalobacteraceae</taxon>
        <taxon>Undibacterium</taxon>
    </lineage>
</organism>
<keyword evidence="1" id="KW-0812">Transmembrane</keyword>
<dbReference type="Proteomes" id="UP000627446">
    <property type="component" value="Unassembled WGS sequence"/>
</dbReference>
<dbReference type="PANTHER" id="PTHR34978:SF3">
    <property type="entry name" value="SLR0241 PROTEIN"/>
    <property type="match status" value="1"/>
</dbReference>
<sequence length="467" mass="52243">MATSSLELNAVVFALGWTMIQSMWQSSVVALSTHSILQMFGITNANVRCKLFCFAMVVCTGWSLATFLGLYDSQVAIGAKEPSSTSVYQVFTSISEFDRFDSYNSLCLLVLFWLIGCIVLSFKLMFDVLTTHRLKHQNTTILNEDWQIKLAQLKHQIGVRKDVAMRLSQSISVPCVIGYVKPVILIPTSLFLGLNPQQVEMIVLHELAHVRRHDVLIGFVQVLVRIVFFFSPAVHHLSNRIDQEREHACDDLAIQACGDALSYARTLQTCAEMHLVISPRFAFVNHYFGRNSMLKQRILRLFVGNATHPVNIRNLTGGVITLVTSMIIAGCSLMFVNEPDLNVEGKGVRFEISIKKNGELLAQPKLVSTFGQAASFELEKQIKIVSVAQKPKGQRSHVESSIYQFDGDKWVLVWSPSMDAVITQTPSFEFTSQDDQYRIVIKPRLADLPSTTPVVSNQTTAKSTATY</sequence>
<evidence type="ECO:0000256" key="1">
    <source>
        <dbReference type="SAM" id="Phobius"/>
    </source>
</evidence>
<evidence type="ECO:0000313" key="3">
    <source>
        <dbReference type="EMBL" id="MBC3880674.1"/>
    </source>
</evidence>
<protein>
    <submittedName>
        <fullName evidence="3">M56 family metallopeptidase</fullName>
    </submittedName>
</protein>
<feature type="transmembrane region" description="Helical" evidence="1">
    <location>
        <begin position="103"/>
        <end position="126"/>
    </location>
</feature>
<dbReference type="PANTHER" id="PTHR34978">
    <property type="entry name" value="POSSIBLE SENSOR-TRANSDUCER PROTEIN BLAR"/>
    <property type="match status" value="1"/>
</dbReference>
<dbReference type="AlphaFoldDB" id="A0A923HT42"/>